<sequence length="41" mass="4572">ESFDGRLDEHQCEIGVIGGPYGSTFTKLTPAEIKEYLVELE</sequence>
<reference evidence="1 2" key="1">
    <citation type="journal article" date="2018" name="PLoS ONE">
        <title>The draft genome of Kipferlia bialata reveals reductive genome evolution in fornicate parasites.</title>
        <authorList>
            <person name="Tanifuji G."/>
            <person name="Takabayashi S."/>
            <person name="Kume K."/>
            <person name="Takagi M."/>
            <person name="Nakayama T."/>
            <person name="Kamikawa R."/>
            <person name="Inagaki Y."/>
            <person name="Hashimoto T."/>
        </authorList>
    </citation>
    <scope>NUCLEOTIDE SEQUENCE [LARGE SCALE GENOMIC DNA]</scope>
    <source>
        <strain evidence="1">NY0173</strain>
    </source>
</reference>
<comment type="caution">
    <text evidence="1">The sequence shown here is derived from an EMBL/GenBank/DDBJ whole genome shotgun (WGS) entry which is preliminary data.</text>
</comment>
<dbReference type="Proteomes" id="UP000265618">
    <property type="component" value="Unassembled WGS sequence"/>
</dbReference>
<organism evidence="1 2">
    <name type="scientific">Kipferlia bialata</name>
    <dbReference type="NCBI Taxonomy" id="797122"/>
    <lineage>
        <taxon>Eukaryota</taxon>
        <taxon>Metamonada</taxon>
        <taxon>Carpediemonas-like organisms</taxon>
        <taxon>Kipferlia</taxon>
    </lineage>
</organism>
<name>A0A9K3D5P4_9EUKA</name>
<proteinExistence type="predicted"/>
<gene>
    <name evidence="1" type="ORF">KIPB_009872</name>
</gene>
<evidence type="ECO:0000313" key="2">
    <source>
        <dbReference type="Proteomes" id="UP000265618"/>
    </source>
</evidence>
<evidence type="ECO:0000313" key="1">
    <source>
        <dbReference type="EMBL" id="GIQ87769.1"/>
    </source>
</evidence>
<keyword evidence="2" id="KW-1185">Reference proteome</keyword>
<dbReference type="AlphaFoldDB" id="A0A9K3D5P4"/>
<dbReference type="EMBL" id="BDIP01003483">
    <property type="protein sequence ID" value="GIQ87769.1"/>
    <property type="molecule type" value="Genomic_DNA"/>
</dbReference>
<feature type="non-terminal residue" evidence="1">
    <location>
        <position position="41"/>
    </location>
</feature>
<protein>
    <submittedName>
        <fullName evidence="1">Uncharacterized protein</fullName>
    </submittedName>
</protein>
<accession>A0A9K3D5P4</accession>